<comment type="caution">
    <text evidence="2">The sequence shown here is derived from an EMBL/GenBank/DDBJ whole genome shotgun (WGS) entry which is preliminary data.</text>
</comment>
<dbReference type="PANTHER" id="PTHR43649">
    <property type="entry name" value="ARABINOSE-BINDING PROTEIN-RELATED"/>
    <property type="match status" value="1"/>
</dbReference>
<evidence type="ECO:0000256" key="1">
    <source>
        <dbReference type="SAM" id="SignalP"/>
    </source>
</evidence>
<name>A0ABT8VM43_9BACL</name>
<dbReference type="PROSITE" id="PS51257">
    <property type="entry name" value="PROKAR_LIPOPROTEIN"/>
    <property type="match status" value="1"/>
</dbReference>
<dbReference type="InterPro" id="IPR006059">
    <property type="entry name" value="SBP"/>
</dbReference>
<feature type="chain" id="PRO_5046509510" evidence="1">
    <location>
        <begin position="23"/>
        <end position="464"/>
    </location>
</feature>
<protein>
    <submittedName>
        <fullName evidence="2">Extracellular solute-binding protein</fullName>
    </submittedName>
</protein>
<dbReference type="Gene3D" id="3.40.190.10">
    <property type="entry name" value="Periplasmic binding protein-like II"/>
    <property type="match status" value="1"/>
</dbReference>
<gene>
    <name evidence="2" type="ORF">Q3C12_34190</name>
</gene>
<dbReference type="RefSeq" id="WP_302881532.1">
    <property type="nucleotide sequence ID" value="NZ_JARLKN010000147.1"/>
</dbReference>
<accession>A0ABT8VM43</accession>
<reference evidence="2" key="1">
    <citation type="submission" date="2023-07" db="EMBL/GenBank/DDBJ databases">
        <authorList>
            <person name="Aktuganov G."/>
            <person name="Boyko T."/>
            <person name="Delegan Y."/>
            <person name="Galimzianova N."/>
            <person name="Gilvanova E."/>
            <person name="Korobov V."/>
            <person name="Kuzmina L."/>
            <person name="Melentiev A."/>
            <person name="Milman P."/>
            <person name="Ryabova A."/>
            <person name="Stupak E."/>
            <person name="Yasakov T."/>
            <person name="Zharikova N."/>
            <person name="Zhurenko E."/>
        </authorList>
    </citation>
    <scope>NUCLEOTIDE SEQUENCE</scope>
    <source>
        <strain evidence="2">IB-739</strain>
    </source>
</reference>
<evidence type="ECO:0000313" key="2">
    <source>
        <dbReference type="EMBL" id="MDO3682049.1"/>
    </source>
</evidence>
<dbReference type="SUPFAM" id="SSF53850">
    <property type="entry name" value="Periplasmic binding protein-like II"/>
    <property type="match status" value="1"/>
</dbReference>
<organism evidence="2 3">
    <name type="scientific">Paenibacillus ehimensis</name>
    <dbReference type="NCBI Taxonomy" id="79264"/>
    <lineage>
        <taxon>Bacteria</taxon>
        <taxon>Bacillati</taxon>
        <taxon>Bacillota</taxon>
        <taxon>Bacilli</taxon>
        <taxon>Bacillales</taxon>
        <taxon>Paenibacillaceae</taxon>
        <taxon>Paenibacillus</taxon>
    </lineage>
</organism>
<sequence>MRFLFLKVTICLSLLVSLLVSCSLPVKQEKNEKQVIRIGLFEKNETTEQYLRDQYFSLYEYSHDNIAIEFVHAKHKDPVLGTKQLLNSNNPPDIVLLSYAVIGEFIDDNYLVKLDPLITRDKYDVDGLAQGVISGLRDFGKGSLYALSPTFSSSVLIYNENMFRNAGVTIPTDGMTWEEAFDKARQIKTKGEKESFGFSFSWSWGGELNESLNLYTGPLNLHEFDKSGRKMTVNTPEWEKVWTTIYDLYKEKVTPNEEDITKFKNESKSNNGSINDNAFLSGKIAMTIMSYRNFVRMQKILKTSGSSIPFDWNIATMPVHPGSPNTGTHVPMEPVLAINSKSPNIEVSWDLIKFICGDEWARAKTNSTDNLLARIKYNKTKEGLDYNINAFYKLKPPVIDLDKARQFLSKPDLYHVTKLGEEKLKKALKGEVSVKEALSEWESEGNNLLKKIEANQTIDTKNRK</sequence>
<feature type="signal peptide" evidence="1">
    <location>
        <begin position="1"/>
        <end position="22"/>
    </location>
</feature>
<dbReference type="EMBL" id="JAUMKJ010000096">
    <property type="protein sequence ID" value="MDO3682049.1"/>
    <property type="molecule type" value="Genomic_DNA"/>
</dbReference>
<dbReference type="PANTHER" id="PTHR43649:SF12">
    <property type="entry name" value="DIACETYLCHITOBIOSE BINDING PROTEIN DASA"/>
    <property type="match status" value="1"/>
</dbReference>
<evidence type="ECO:0000313" key="3">
    <source>
        <dbReference type="Proteomes" id="UP001168883"/>
    </source>
</evidence>
<dbReference type="InterPro" id="IPR050490">
    <property type="entry name" value="Bact_solute-bd_prot1"/>
</dbReference>
<keyword evidence="3" id="KW-1185">Reference proteome</keyword>
<keyword evidence="1" id="KW-0732">Signal</keyword>
<dbReference type="Pfam" id="PF01547">
    <property type="entry name" value="SBP_bac_1"/>
    <property type="match status" value="1"/>
</dbReference>
<proteinExistence type="predicted"/>
<dbReference type="Proteomes" id="UP001168883">
    <property type="component" value="Unassembled WGS sequence"/>
</dbReference>